<dbReference type="CDD" id="cd01561">
    <property type="entry name" value="CBS_like"/>
    <property type="match status" value="1"/>
</dbReference>
<dbReference type="SUPFAM" id="SSF53686">
    <property type="entry name" value="Tryptophan synthase beta subunit-like PLP-dependent enzymes"/>
    <property type="match status" value="1"/>
</dbReference>
<dbReference type="FunFam" id="3.40.50.1100:FF:000130">
    <property type="entry name" value="Cysteine synthase"/>
    <property type="match status" value="1"/>
</dbReference>
<feature type="binding site" evidence="10">
    <location>
        <position position="231"/>
    </location>
    <ligand>
        <name>pyridoxal 5'-phosphate</name>
        <dbReference type="ChEBI" id="CHEBI:597326"/>
    </ligand>
</feature>
<dbReference type="FunFam" id="3.40.50.1100:FF:000067">
    <property type="entry name" value="Cysteine synthase"/>
    <property type="match status" value="1"/>
</dbReference>
<evidence type="ECO:0000256" key="11">
    <source>
        <dbReference type="PIRSR" id="PIRSR605856-51"/>
    </source>
</evidence>
<feature type="modified residue" description="N6-(pyridoxal phosphate)lysine" evidence="11">
    <location>
        <position position="8"/>
    </location>
</feature>
<proteinExistence type="inferred from homology"/>
<evidence type="ECO:0000256" key="9">
    <source>
        <dbReference type="ARBA" id="ARBA00047931"/>
    </source>
</evidence>
<feature type="domain" description="Tryptophan synthase beta chain-like PALP" evidence="12">
    <location>
        <begin position="2"/>
        <end position="258"/>
    </location>
</feature>
<name>A0AAX4P557_9CHLO</name>
<evidence type="ECO:0000259" key="12">
    <source>
        <dbReference type="Pfam" id="PF00291"/>
    </source>
</evidence>
<evidence type="ECO:0000313" key="14">
    <source>
        <dbReference type="Proteomes" id="UP001472866"/>
    </source>
</evidence>
<evidence type="ECO:0000256" key="7">
    <source>
        <dbReference type="ARBA" id="ARBA00022898"/>
    </source>
</evidence>
<evidence type="ECO:0000256" key="3">
    <source>
        <dbReference type="ARBA" id="ARBA00007103"/>
    </source>
</evidence>
<dbReference type="InterPro" id="IPR036052">
    <property type="entry name" value="TrpB-like_PALP_sf"/>
</dbReference>
<comment type="cofactor">
    <cofactor evidence="1 10">
        <name>pyridoxal 5'-phosphate</name>
        <dbReference type="ChEBI" id="CHEBI:597326"/>
    </cofactor>
</comment>
<dbReference type="NCBIfam" id="TIGR01136">
    <property type="entry name" value="cysKM"/>
    <property type="match status" value="1"/>
</dbReference>
<sequence>MEPCCSVKDRIGLNMIEDAEAKGLIDPKTTTLVEPTSGNTGVGLAMVAAAKGYKLVLTMPSSMSMERRIMLRAFGAQVVLTDPAKGMGGAVERAQRIAGETEGAYVLQQFENPANVEAHVRTTGPEIWEATGGQVDILVSGVGTGGTITGCGRYLKSKAEGVRVVAVEPEESAVLSGGSPGPHKIQGIGAGFVPGILDTDLIDKVVKVSSADAVAMATRLAREEGLLAGISSGAAVRAAVDLGRLPENEGKLIVVVVPSFGERYLSTVLFQDLKEECEALKVNNRIKITDMAGRETFVPPL</sequence>
<keyword evidence="14" id="KW-1185">Reference proteome</keyword>
<dbReference type="Pfam" id="PF00291">
    <property type="entry name" value="PALP"/>
    <property type="match status" value="1"/>
</dbReference>
<comment type="catalytic activity">
    <reaction evidence="9">
        <text>O-acetyl-L-serine + hydrogen sulfide = L-cysteine + acetate</text>
        <dbReference type="Rhea" id="RHEA:14829"/>
        <dbReference type="ChEBI" id="CHEBI:29919"/>
        <dbReference type="ChEBI" id="CHEBI:30089"/>
        <dbReference type="ChEBI" id="CHEBI:35235"/>
        <dbReference type="ChEBI" id="CHEBI:58340"/>
        <dbReference type="EC" id="2.5.1.47"/>
    </reaction>
</comment>
<organism evidence="13 14">
    <name type="scientific">Chloropicon roscoffensis</name>
    <dbReference type="NCBI Taxonomy" id="1461544"/>
    <lineage>
        <taxon>Eukaryota</taxon>
        <taxon>Viridiplantae</taxon>
        <taxon>Chlorophyta</taxon>
        <taxon>Chloropicophyceae</taxon>
        <taxon>Chloropicales</taxon>
        <taxon>Chloropicaceae</taxon>
        <taxon>Chloropicon</taxon>
    </lineage>
</organism>
<comment type="pathway">
    <text evidence="2">Amino-acid biosynthesis; L-cysteine biosynthesis; L-cysteine from L-serine: step 2/2.</text>
</comment>
<feature type="binding site" evidence="10">
    <location>
        <begin position="143"/>
        <end position="147"/>
    </location>
    <ligand>
        <name>pyridoxal 5'-phosphate</name>
        <dbReference type="ChEBI" id="CHEBI:597326"/>
    </ligand>
</feature>
<dbReference type="InterPro" id="IPR005859">
    <property type="entry name" value="CysK"/>
</dbReference>
<reference evidence="13 14" key="1">
    <citation type="submission" date="2024-03" db="EMBL/GenBank/DDBJ databases">
        <title>Complete genome sequence of the green alga Chloropicon roscoffensis RCC1871.</title>
        <authorList>
            <person name="Lemieux C."/>
            <person name="Pombert J.-F."/>
            <person name="Otis C."/>
            <person name="Turmel M."/>
        </authorList>
    </citation>
    <scope>NUCLEOTIDE SEQUENCE [LARGE SCALE GENOMIC DNA]</scope>
    <source>
        <strain evidence="13 14">RCC1871</strain>
    </source>
</reference>
<dbReference type="EMBL" id="CP151503">
    <property type="protein sequence ID" value="WZN60770.1"/>
    <property type="molecule type" value="Genomic_DNA"/>
</dbReference>
<evidence type="ECO:0000256" key="10">
    <source>
        <dbReference type="PIRSR" id="PIRSR605856-50"/>
    </source>
</evidence>
<keyword evidence="5" id="KW-0028">Amino-acid biosynthesis</keyword>
<evidence type="ECO:0000256" key="6">
    <source>
        <dbReference type="ARBA" id="ARBA00022679"/>
    </source>
</evidence>
<dbReference type="InterPro" id="IPR050214">
    <property type="entry name" value="Cys_Synth/Cystath_Beta-Synth"/>
</dbReference>
<keyword evidence="8" id="KW-0198">Cysteine biosynthesis</keyword>
<dbReference type="Gene3D" id="3.40.50.1100">
    <property type="match status" value="2"/>
</dbReference>
<evidence type="ECO:0000256" key="4">
    <source>
        <dbReference type="ARBA" id="ARBA00012681"/>
    </source>
</evidence>
<dbReference type="InterPro" id="IPR001926">
    <property type="entry name" value="TrpB-like_PALP"/>
</dbReference>
<feature type="binding site" evidence="10">
    <location>
        <position position="39"/>
    </location>
    <ligand>
        <name>pyridoxal 5'-phosphate</name>
        <dbReference type="ChEBI" id="CHEBI:597326"/>
    </ligand>
</feature>
<accession>A0AAX4P557</accession>
<dbReference type="NCBIfam" id="TIGR01139">
    <property type="entry name" value="cysK"/>
    <property type="match status" value="1"/>
</dbReference>
<comment type="similarity">
    <text evidence="3">Belongs to the cysteine synthase/cystathionine beta-synthase family.</text>
</comment>
<dbReference type="PANTHER" id="PTHR10314">
    <property type="entry name" value="CYSTATHIONINE BETA-SYNTHASE"/>
    <property type="match status" value="1"/>
</dbReference>
<evidence type="ECO:0000313" key="13">
    <source>
        <dbReference type="EMBL" id="WZN60770.1"/>
    </source>
</evidence>
<dbReference type="InterPro" id="IPR005856">
    <property type="entry name" value="Cys_synth"/>
</dbReference>
<dbReference type="GO" id="GO:0006535">
    <property type="term" value="P:cysteine biosynthetic process from serine"/>
    <property type="evidence" value="ECO:0007669"/>
    <property type="project" value="InterPro"/>
</dbReference>
<evidence type="ECO:0000256" key="1">
    <source>
        <dbReference type="ARBA" id="ARBA00001933"/>
    </source>
</evidence>
<keyword evidence="7 10" id="KW-0663">Pyridoxal phosphate</keyword>
<dbReference type="AlphaFoldDB" id="A0AAX4P557"/>
<dbReference type="GO" id="GO:0004124">
    <property type="term" value="F:cysteine synthase activity"/>
    <property type="evidence" value="ECO:0007669"/>
    <property type="project" value="UniProtKB-EC"/>
</dbReference>
<evidence type="ECO:0000256" key="2">
    <source>
        <dbReference type="ARBA" id="ARBA00004962"/>
    </source>
</evidence>
<dbReference type="EC" id="2.5.1.47" evidence="4"/>
<dbReference type="Proteomes" id="UP001472866">
    <property type="component" value="Chromosome 03"/>
</dbReference>
<evidence type="ECO:0000256" key="8">
    <source>
        <dbReference type="ARBA" id="ARBA00023192"/>
    </source>
</evidence>
<evidence type="ECO:0000256" key="5">
    <source>
        <dbReference type="ARBA" id="ARBA00022605"/>
    </source>
</evidence>
<dbReference type="GO" id="GO:0005737">
    <property type="term" value="C:cytoplasm"/>
    <property type="evidence" value="ECO:0007669"/>
    <property type="project" value="UniProtKB-ARBA"/>
</dbReference>
<protein>
    <recommendedName>
        <fullName evidence="4">cysteine synthase</fullName>
        <ecNumber evidence="4">2.5.1.47</ecNumber>
    </recommendedName>
</protein>
<keyword evidence="6" id="KW-0808">Transferase</keyword>
<gene>
    <name evidence="13" type="ORF">HKI87_03g23040</name>
</gene>